<evidence type="ECO:0000259" key="1">
    <source>
        <dbReference type="Pfam" id="PF00078"/>
    </source>
</evidence>
<dbReference type="PANTHER" id="PTHR48475">
    <property type="entry name" value="RIBONUCLEASE H"/>
    <property type="match status" value="1"/>
</dbReference>
<comment type="caution">
    <text evidence="3">The sequence shown here is derived from an EMBL/GenBank/DDBJ whole genome shotgun (WGS) entry which is preliminary data.</text>
</comment>
<evidence type="ECO:0000313" key="4">
    <source>
        <dbReference type="Proteomes" id="UP000235145"/>
    </source>
</evidence>
<keyword evidence="4" id="KW-1185">Reference proteome</keyword>
<dbReference type="InterPro" id="IPR041577">
    <property type="entry name" value="RT_RNaseH_2"/>
</dbReference>
<accession>A0A9R1WSS0</accession>
<dbReference type="PANTHER" id="PTHR48475:SF1">
    <property type="entry name" value="RNASE H TYPE-1 DOMAIN-CONTAINING PROTEIN"/>
    <property type="match status" value="1"/>
</dbReference>
<dbReference type="Proteomes" id="UP000235145">
    <property type="component" value="Unassembled WGS sequence"/>
</dbReference>
<dbReference type="InterPro" id="IPR036397">
    <property type="entry name" value="RNaseH_sf"/>
</dbReference>
<dbReference type="CDD" id="cd01647">
    <property type="entry name" value="RT_LTR"/>
    <property type="match status" value="1"/>
</dbReference>
<evidence type="ECO:0000313" key="3">
    <source>
        <dbReference type="EMBL" id="KAJ0228071.1"/>
    </source>
</evidence>
<reference evidence="3 4" key="1">
    <citation type="journal article" date="2017" name="Nat. Commun.">
        <title>Genome assembly with in vitro proximity ligation data and whole-genome triplication in lettuce.</title>
        <authorList>
            <person name="Reyes-Chin-Wo S."/>
            <person name="Wang Z."/>
            <person name="Yang X."/>
            <person name="Kozik A."/>
            <person name="Arikit S."/>
            <person name="Song C."/>
            <person name="Xia L."/>
            <person name="Froenicke L."/>
            <person name="Lavelle D.O."/>
            <person name="Truco M.J."/>
            <person name="Xia R."/>
            <person name="Zhu S."/>
            <person name="Xu C."/>
            <person name="Xu H."/>
            <person name="Xu X."/>
            <person name="Cox K."/>
            <person name="Korf I."/>
            <person name="Meyers B.C."/>
            <person name="Michelmore R.W."/>
        </authorList>
    </citation>
    <scope>NUCLEOTIDE SEQUENCE [LARGE SCALE GENOMIC DNA]</scope>
    <source>
        <strain evidence="4">cv. Salinas</strain>
        <tissue evidence="3">Seedlings</tissue>
    </source>
</reference>
<evidence type="ECO:0008006" key="5">
    <source>
        <dbReference type="Google" id="ProtNLM"/>
    </source>
</evidence>
<organism evidence="3 4">
    <name type="scientific">Lactuca sativa</name>
    <name type="common">Garden lettuce</name>
    <dbReference type="NCBI Taxonomy" id="4236"/>
    <lineage>
        <taxon>Eukaryota</taxon>
        <taxon>Viridiplantae</taxon>
        <taxon>Streptophyta</taxon>
        <taxon>Embryophyta</taxon>
        <taxon>Tracheophyta</taxon>
        <taxon>Spermatophyta</taxon>
        <taxon>Magnoliopsida</taxon>
        <taxon>eudicotyledons</taxon>
        <taxon>Gunneridae</taxon>
        <taxon>Pentapetalae</taxon>
        <taxon>asterids</taxon>
        <taxon>campanulids</taxon>
        <taxon>Asterales</taxon>
        <taxon>Asteraceae</taxon>
        <taxon>Cichorioideae</taxon>
        <taxon>Cichorieae</taxon>
        <taxon>Lactucinae</taxon>
        <taxon>Lactuca</taxon>
    </lineage>
</organism>
<dbReference type="AlphaFoldDB" id="A0A9R1WSS0"/>
<sequence>MMAPTQLLMEQIPLITESILQCIFWQRLLDGSLAQMVISHLDLLQRPLYDCMEVLTTSNSHKRNTPHHAEDEIKLLSRNLLNISFSSSDPRPSNWDPRDPLLISGFIFNMKIHRIYIGNGSCSDILYEHCFRQLPNAWKEGLRPPTGGPLVGFSRRSLWPLGIILLPLTLVSHDERDRITRTIRFSVIRYPTEHNIMLGRSTISLLHLVPSTIHGIIKFSTCQGSVTVLATNTRAYHCHQIIAAPYLVREPKKSKDGCSTEQHQINMEYPEQLVRIGSHLTDKTRARLVALLKQYSTKPIGLTGVDRQVIERNIAINAEVADLVNTDILREVMFRKWIANPIMVKKANGSWRICIDYSDLNNACPKDCYPLSEIDQKVQSLEGFQLKCFLDAYKSCHQKMSFGLKNAGATYQRLMDKVFTDQIGRNIEVYVDYMVVKCRNEESLLHDVEETFQMVAKAKMKLNPTKCTFGVEEGQFLGYQISKEGILPNPTKIQEFLESKTPHNLNGVQEINGRLTTLGRFITKSTEKAFPLYQTLKGCLDKKQFKWTKKEDVELQQLKDALHQLPPLACPVPGETLQLYLAASKEAISSVLAMERERKQVPVYFVSRALQGLEVNYPSLEKPVLALVYAVRHLRSYPIKQVLLRLEKSWRQAKWAIELGEHDIRYHPELASRPKPSHTSYTIKGVLTAISVDPLEPEADKELWKLYTDVAASKGGSCASLILQIPKGEEIIYALIKKRGRLRSTPSKSRVVKEVGAKQLAALSDSLFIINQINRTYEAKDSRMHKYLDPVRNLTNTFKCFSIKQIPRGKNARGDALNNLASNTYDHLTKKVLVEVLPERSIDNQWVNTVSITPEWNKPYVNYLRHGVFLDDSEEARNVKISVLHFAIRDNQLYRRGGQTFLKEIHSGDVIVHEGA</sequence>
<dbReference type="InterPro" id="IPR000477">
    <property type="entry name" value="RT_dom"/>
</dbReference>
<dbReference type="SUPFAM" id="SSF56672">
    <property type="entry name" value="DNA/RNA polymerases"/>
    <property type="match status" value="1"/>
</dbReference>
<dbReference type="GO" id="GO:0003676">
    <property type="term" value="F:nucleic acid binding"/>
    <property type="evidence" value="ECO:0007669"/>
    <property type="project" value="InterPro"/>
</dbReference>
<dbReference type="Pfam" id="PF17919">
    <property type="entry name" value="RT_RNaseH_2"/>
    <property type="match status" value="1"/>
</dbReference>
<dbReference type="Pfam" id="PF00078">
    <property type="entry name" value="RVT_1"/>
    <property type="match status" value="1"/>
</dbReference>
<proteinExistence type="predicted"/>
<protein>
    <recommendedName>
        <fullName evidence="5">Reverse transcriptase domain-containing protein</fullName>
    </recommendedName>
</protein>
<dbReference type="InterPro" id="IPR043128">
    <property type="entry name" value="Rev_trsase/Diguanyl_cyclase"/>
</dbReference>
<dbReference type="Gene3D" id="3.30.70.270">
    <property type="match status" value="2"/>
</dbReference>
<gene>
    <name evidence="3" type="ORF">LSAT_V11C100030700</name>
</gene>
<dbReference type="Gene3D" id="3.30.420.10">
    <property type="entry name" value="Ribonuclease H-like superfamily/Ribonuclease H"/>
    <property type="match status" value="1"/>
</dbReference>
<dbReference type="InterPro" id="IPR043502">
    <property type="entry name" value="DNA/RNA_pol_sf"/>
</dbReference>
<dbReference type="EMBL" id="NBSK02000001">
    <property type="protein sequence ID" value="KAJ0228071.1"/>
    <property type="molecule type" value="Genomic_DNA"/>
</dbReference>
<evidence type="ECO:0000259" key="2">
    <source>
        <dbReference type="Pfam" id="PF17919"/>
    </source>
</evidence>
<feature type="domain" description="Reverse transcriptase" evidence="1">
    <location>
        <begin position="397"/>
        <end position="481"/>
    </location>
</feature>
<name>A0A9R1WSS0_LACSA</name>
<feature type="domain" description="Reverse transcriptase/retrotransposon-derived protein RNase H-like" evidence="2">
    <location>
        <begin position="547"/>
        <end position="637"/>
    </location>
</feature>